<dbReference type="Gene3D" id="3.90.550.10">
    <property type="entry name" value="Spore Coat Polysaccharide Biosynthesis Protein SpsA, Chain A"/>
    <property type="match status" value="1"/>
</dbReference>
<proteinExistence type="predicted"/>
<dbReference type="GO" id="GO:0006487">
    <property type="term" value="P:protein N-linked glycosylation"/>
    <property type="evidence" value="ECO:0007669"/>
    <property type="project" value="TreeGrafter"/>
</dbReference>
<dbReference type="Pfam" id="PF00535">
    <property type="entry name" value="Glycos_transf_2"/>
    <property type="match status" value="1"/>
</dbReference>
<name>A0A3P1T6M8_9ACTN</name>
<dbReference type="CDD" id="cd04179">
    <property type="entry name" value="DPM_DPG-synthase_like"/>
    <property type="match status" value="1"/>
</dbReference>
<dbReference type="SUPFAM" id="SSF53448">
    <property type="entry name" value="Nucleotide-diphospho-sugar transferases"/>
    <property type="match status" value="1"/>
</dbReference>
<evidence type="ECO:0000259" key="1">
    <source>
        <dbReference type="Pfam" id="PF00535"/>
    </source>
</evidence>
<dbReference type="EMBL" id="RQZG01000011">
    <property type="protein sequence ID" value="RRD04476.1"/>
    <property type="molecule type" value="Genomic_DNA"/>
</dbReference>
<gene>
    <name evidence="2" type="ORF">EII34_10455</name>
</gene>
<sequence length="274" mass="29730">MTTVWNYPLYRFLVFPTEQATRPQAEPVPRPGTVEFVIPAHNSETVLEETVRVLRDWGAGREVHTGVLIVENASTDATHDLATRLAGECASETFTVAVLRSGKGMGAAYRRGIEASRADRVVLTADDLPFGTSDIDGWWAQPRSGLAIGSKAHPDSVVERGLLRRVSTRGFSVLRGVILGSRVGDTQGTLIVDGHWLRDNVSRITEQGYLCSTQVVALAEQQGVAVTEIPVVLTSRQGQHATRLRPGDVWRMAVGLLRLRRALGQSGAGTSPRS</sequence>
<dbReference type="PANTHER" id="PTHR10859">
    <property type="entry name" value="GLYCOSYL TRANSFERASE"/>
    <property type="match status" value="1"/>
</dbReference>
<organism evidence="2 3">
    <name type="scientific">Arachnia propionica</name>
    <dbReference type="NCBI Taxonomy" id="1750"/>
    <lineage>
        <taxon>Bacteria</taxon>
        <taxon>Bacillati</taxon>
        <taxon>Actinomycetota</taxon>
        <taxon>Actinomycetes</taxon>
        <taxon>Propionibacteriales</taxon>
        <taxon>Propionibacteriaceae</taxon>
        <taxon>Arachnia</taxon>
    </lineage>
</organism>
<evidence type="ECO:0000313" key="2">
    <source>
        <dbReference type="EMBL" id="RRD04476.1"/>
    </source>
</evidence>
<feature type="domain" description="Glycosyltransferase 2-like" evidence="1">
    <location>
        <begin position="36"/>
        <end position="127"/>
    </location>
</feature>
<dbReference type="GO" id="GO:0016740">
    <property type="term" value="F:transferase activity"/>
    <property type="evidence" value="ECO:0007669"/>
    <property type="project" value="UniProtKB-KW"/>
</dbReference>
<dbReference type="Proteomes" id="UP000280819">
    <property type="component" value="Unassembled WGS sequence"/>
</dbReference>
<dbReference type="PANTHER" id="PTHR10859:SF91">
    <property type="entry name" value="DOLICHYL-PHOSPHATE BETA-GLUCOSYLTRANSFERASE"/>
    <property type="match status" value="1"/>
</dbReference>
<evidence type="ECO:0000313" key="3">
    <source>
        <dbReference type="Proteomes" id="UP000280819"/>
    </source>
</evidence>
<reference evidence="2 3" key="1">
    <citation type="submission" date="2018-11" db="EMBL/GenBank/DDBJ databases">
        <title>Genomes From Bacteria Associated with the Canine Oral Cavity: a Test Case for Automated Genome-Based Taxonomic Assignment.</title>
        <authorList>
            <person name="Coil D.A."/>
            <person name="Jospin G."/>
            <person name="Darling A.E."/>
            <person name="Wallis C."/>
            <person name="Davis I.J."/>
            <person name="Harris S."/>
            <person name="Eisen J.A."/>
            <person name="Holcombe L.J."/>
            <person name="O'Flynn C."/>
        </authorList>
    </citation>
    <scope>NUCLEOTIDE SEQUENCE [LARGE SCALE GENOMIC DNA]</scope>
    <source>
        <strain evidence="2 3">OH887_COT-365</strain>
    </source>
</reference>
<accession>A0A3P1T6M8</accession>
<protein>
    <submittedName>
        <fullName evidence="2">Glycosyltransferase family 2 protein</fullName>
    </submittedName>
</protein>
<keyword evidence="2" id="KW-0808">Transferase</keyword>
<dbReference type="InterPro" id="IPR001173">
    <property type="entry name" value="Glyco_trans_2-like"/>
</dbReference>
<dbReference type="OrthoDB" id="2369748at2"/>
<dbReference type="InterPro" id="IPR029044">
    <property type="entry name" value="Nucleotide-diphossugar_trans"/>
</dbReference>
<dbReference type="AlphaFoldDB" id="A0A3P1T6M8"/>
<comment type="caution">
    <text evidence="2">The sequence shown here is derived from an EMBL/GenBank/DDBJ whole genome shotgun (WGS) entry which is preliminary data.</text>
</comment>